<feature type="domain" description="Reverse transcriptase" evidence="1">
    <location>
        <begin position="193"/>
        <end position="373"/>
    </location>
</feature>
<keyword evidence="3" id="KW-1185">Reference proteome</keyword>
<comment type="caution">
    <text evidence="2">The sequence shown here is derived from an EMBL/GenBank/DDBJ whole genome shotgun (WGS) entry which is preliminary data.</text>
</comment>
<protein>
    <submittedName>
        <fullName evidence="2">Unnamed protein product</fullName>
    </submittedName>
</protein>
<evidence type="ECO:0000259" key="1">
    <source>
        <dbReference type="Pfam" id="PF00078"/>
    </source>
</evidence>
<dbReference type="SUPFAM" id="SSF56672">
    <property type="entry name" value="DNA/RNA polymerases"/>
    <property type="match status" value="2"/>
</dbReference>
<accession>A0A9W6TV78</accession>
<dbReference type="AlphaFoldDB" id="A0A9W6TV78"/>
<dbReference type="EMBL" id="BSXW01000379">
    <property type="protein sequence ID" value="GMF20533.1"/>
    <property type="molecule type" value="Genomic_DNA"/>
</dbReference>
<dbReference type="PANTHER" id="PTHR24559">
    <property type="entry name" value="TRANSPOSON TY3-I GAG-POL POLYPROTEIN"/>
    <property type="match status" value="1"/>
</dbReference>
<reference evidence="2" key="1">
    <citation type="submission" date="2023-04" db="EMBL/GenBank/DDBJ databases">
        <title>Phytophthora lilii NBRC 32176.</title>
        <authorList>
            <person name="Ichikawa N."/>
            <person name="Sato H."/>
            <person name="Tonouchi N."/>
        </authorList>
    </citation>
    <scope>NUCLEOTIDE SEQUENCE</scope>
    <source>
        <strain evidence="2">NBRC 32176</strain>
    </source>
</reference>
<dbReference type="InterPro" id="IPR053134">
    <property type="entry name" value="RNA-dir_DNA_polymerase"/>
</dbReference>
<dbReference type="InterPro" id="IPR000477">
    <property type="entry name" value="RT_dom"/>
</dbReference>
<proteinExistence type="predicted"/>
<evidence type="ECO:0000313" key="2">
    <source>
        <dbReference type="EMBL" id="GMF20533.1"/>
    </source>
</evidence>
<dbReference type="InterPro" id="IPR043128">
    <property type="entry name" value="Rev_trsase/Diguanyl_cyclase"/>
</dbReference>
<dbReference type="Proteomes" id="UP001165083">
    <property type="component" value="Unassembled WGS sequence"/>
</dbReference>
<dbReference type="Gene3D" id="3.10.10.10">
    <property type="entry name" value="HIV Type 1 Reverse Transcriptase, subunit A, domain 1"/>
    <property type="match status" value="2"/>
</dbReference>
<gene>
    <name evidence="2" type="ORF">Plil01_000797800</name>
</gene>
<evidence type="ECO:0000313" key="3">
    <source>
        <dbReference type="Proteomes" id="UP001165083"/>
    </source>
</evidence>
<name>A0A9W6TV78_9STRA</name>
<dbReference type="Pfam" id="PF00078">
    <property type="entry name" value="RVT_1"/>
    <property type="match status" value="1"/>
</dbReference>
<dbReference type="PANTHER" id="PTHR24559:SF444">
    <property type="entry name" value="REVERSE TRANSCRIPTASE DOMAIN-CONTAINING PROTEIN"/>
    <property type="match status" value="1"/>
</dbReference>
<dbReference type="InterPro" id="IPR043502">
    <property type="entry name" value="DNA/RNA_pol_sf"/>
</dbReference>
<sequence length="385" mass="43968">MPWLEDVNPIIDWASKTARPRPTVRAATSVGGRRCGQPRMSPKQRAAATLRAYSVHGYHSDVGTTRLVRPRDLKKLLKAADNEFGFLVNAPNTPAETAKAAAAWDALKGNPMYPLLLEFRDIVFRSELPPVPPTRQGNIDVSIGVSDAIPVHRKQFPFSKEQREAILKWTQEMLKAKLIRPSSSPYSAPTFCVRKGNGDWRIVHDFRGLNAKVRVPANPIPRKDEILRAMAQDPRTQYREKMKFRPANPIPRKDEILRAMTQERLFSALDLLWGFFQVKLREDSIPYTAFSTPDGLYEYLVTPMGISSSPSSFNRLVQSIFKDYYSFCRTFFDDLFIFTPSDSVEEHAVALRKVLTRCAEQQLYVKIEKCVFRRERYHALMISSG</sequence>
<dbReference type="OrthoDB" id="773199at2759"/>
<dbReference type="Gene3D" id="3.30.70.270">
    <property type="match status" value="2"/>
</dbReference>
<dbReference type="CDD" id="cd01647">
    <property type="entry name" value="RT_LTR"/>
    <property type="match status" value="1"/>
</dbReference>
<organism evidence="2 3">
    <name type="scientific">Phytophthora lilii</name>
    <dbReference type="NCBI Taxonomy" id="2077276"/>
    <lineage>
        <taxon>Eukaryota</taxon>
        <taxon>Sar</taxon>
        <taxon>Stramenopiles</taxon>
        <taxon>Oomycota</taxon>
        <taxon>Peronosporomycetes</taxon>
        <taxon>Peronosporales</taxon>
        <taxon>Peronosporaceae</taxon>
        <taxon>Phytophthora</taxon>
    </lineage>
</organism>